<dbReference type="EMBL" id="JACCEW010000002">
    <property type="protein sequence ID" value="NYT36874.1"/>
    <property type="molecule type" value="Genomic_DNA"/>
</dbReference>
<dbReference type="Gene3D" id="3.30.450.40">
    <property type="match status" value="1"/>
</dbReference>
<dbReference type="InterPro" id="IPR005471">
    <property type="entry name" value="Tscrpt_reg_IclR_N"/>
</dbReference>
<name>A0A853F8B4_9BURK</name>
<evidence type="ECO:0000256" key="2">
    <source>
        <dbReference type="ARBA" id="ARBA00023125"/>
    </source>
</evidence>
<dbReference type="AlphaFoldDB" id="A0A853F8B4"/>
<dbReference type="RefSeq" id="WP_129968802.1">
    <property type="nucleotide sequence ID" value="NZ_JACCEW010000002.1"/>
</dbReference>
<dbReference type="Pfam" id="PF09339">
    <property type="entry name" value="HTH_IclR"/>
    <property type="match status" value="1"/>
</dbReference>
<evidence type="ECO:0000256" key="1">
    <source>
        <dbReference type="ARBA" id="ARBA00023015"/>
    </source>
</evidence>
<dbReference type="SUPFAM" id="SSF46785">
    <property type="entry name" value="Winged helix' DNA-binding domain"/>
    <property type="match status" value="1"/>
</dbReference>
<dbReference type="GO" id="GO:0045892">
    <property type="term" value="P:negative regulation of DNA-templated transcription"/>
    <property type="evidence" value="ECO:0007669"/>
    <property type="project" value="TreeGrafter"/>
</dbReference>
<reference evidence="5 6" key="1">
    <citation type="submission" date="2020-07" db="EMBL/GenBank/DDBJ databases">
        <title>Taxonomic revisions and descriptions of new bacterial species based on genomic comparisons in the high-G+C-content subgroup of the family Alcaligenaceae.</title>
        <authorList>
            <person name="Szabo A."/>
            <person name="Felfoldi T."/>
        </authorList>
    </citation>
    <scope>NUCLEOTIDE SEQUENCE [LARGE SCALE GENOMIC DNA]</scope>
    <source>
        <strain evidence="5 6">DSM 25264</strain>
    </source>
</reference>
<dbReference type="InterPro" id="IPR014757">
    <property type="entry name" value="Tscrpt_reg_IclR_C"/>
</dbReference>
<dbReference type="GO" id="GO:0003677">
    <property type="term" value="F:DNA binding"/>
    <property type="evidence" value="ECO:0007669"/>
    <property type="project" value="UniProtKB-KW"/>
</dbReference>
<dbReference type="Proteomes" id="UP000580517">
    <property type="component" value="Unassembled WGS sequence"/>
</dbReference>
<dbReference type="InterPro" id="IPR050707">
    <property type="entry name" value="HTH_MetabolicPath_Reg"/>
</dbReference>
<organism evidence="5 6">
    <name type="scientific">Allopusillimonas soli</name>
    <dbReference type="NCBI Taxonomy" id="659016"/>
    <lineage>
        <taxon>Bacteria</taxon>
        <taxon>Pseudomonadati</taxon>
        <taxon>Pseudomonadota</taxon>
        <taxon>Betaproteobacteria</taxon>
        <taxon>Burkholderiales</taxon>
        <taxon>Alcaligenaceae</taxon>
        <taxon>Allopusillimonas</taxon>
    </lineage>
</organism>
<dbReference type="InterPro" id="IPR036388">
    <property type="entry name" value="WH-like_DNA-bd_sf"/>
</dbReference>
<keyword evidence="2" id="KW-0238">DNA-binding</keyword>
<proteinExistence type="predicted"/>
<dbReference type="InterPro" id="IPR029016">
    <property type="entry name" value="GAF-like_dom_sf"/>
</dbReference>
<sequence>MATLSRSALRPFDILDAFRTAKRPLSLSEISQLANIPLSTCHSVVRSLEQYGLLYFLSGRESYPTRWLWDAAREINANDPVATRCLPALTALRDQTNETVILGTRQDDRVLYLLVVESGQTIRYSSRVGDFKPLHSSSIGKVMLMSMPEKQREAWLAGHALEQATPHTLVDAERLRADLEASRQRGYTITRGENVVDVMAIAAPLVRGAMALGVAVAGPNQRVEQNAGRIADQLLACMEKITL</sequence>
<keyword evidence="3" id="KW-0804">Transcription</keyword>
<accession>A0A853F8B4</accession>
<protein>
    <submittedName>
        <fullName evidence="5">IclR family transcriptional regulator</fullName>
    </submittedName>
</protein>
<dbReference type="PANTHER" id="PTHR30136">
    <property type="entry name" value="HELIX-TURN-HELIX TRANSCRIPTIONAL REGULATOR, ICLR FAMILY"/>
    <property type="match status" value="1"/>
</dbReference>
<dbReference type="Pfam" id="PF01614">
    <property type="entry name" value="IclR_C"/>
    <property type="match status" value="1"/>
</dbReference>
<feature type="domain" description="IclR-ED" evidence="4">
    <location>
        <begin position="67"/>
        <end position="243"/>
    </location>
</feature>
<evidence type="ECO:0000259" key="4">
    <source>
        <dbReference type="PROSITE" id="PS51078"/>
    </source>
</evidence>
<dbReference type="InterPro" id="IPR036390">
    <property type="entry name" value="WH_DNA-bd_sf"/>
</dbReference>
<evidence type="ECO:0000313" key="5">
    <source>
        <dbReference type="EMBL" id="NYT36874.1"/>
    </source>
</evidence>
<dbReference type="PROSITE" id="PS51078">
    <property type="entry name" value="ICLR_ED"/>
    <property type="match status" value="1"/>
</dbReference>
<keyword evidence="1" id="KW-0805">Transcription regulation</keyword>
<dbReference type="GO" id="GO:0003700">
    <property type="term" value="F:DNA-binding transcription factor activity"/>
    <property type="evidence" value="ECO:0007669"/>
    <property type="project" value="TreeGrafter"/>
</dbReference>
<dbReference type="OrthoDB" id="8994386at2"/>
<gene>
    <name evidence="5" type="ORF">H0A68_08310</name>
</gene>
<dbReference type="SMART" id="SM00346">
    <property type="entry name" value="HTH_ICLR"/>
    <property type="match status" value="1"/>
</dbReference>
<evidence type="ECO:0000313" key="6">
    <source>
        <dbReference type="Proteomes" id="UP000580517"/>
    </source>
</evidence>
<evidence type="ECO:0000256" key="3">
    <source>
        <dbReference type="ARBA" id="ARBA00023163"/>
    </source>
</evidence>
<keyword evidence="6" id="KW-1185">Reference proteome</keyword>
<dbReference type="Gene3D" id="1.10.10.10">
    <property type="entry name" value="Winged helix-like DNA-binding domain superfamily/Winged helix DNA-binding domain"/>
    <property type="match status" value="1"/>
</dbReference>
<dbReference type="PANTHER" id="PTHR30136:SF35">
    <property type="entry name" value="HTH-TYPE TRANSCRIPTIONAL REGULATOR RV1719"/>
    <property type="match status" value="1"/>
</dbReference>
<comment type="caution">
    <text evidence="5">The sequence shown here is derived from an EMBL/GenBank/DDBJ whole genome shotgun (WGS) entry which is preliminary data.</text>
</comment>
<dbReference type="SUPFAM" id="SSF55781">
    <property type="entry name" value="GAF domain-like"/>
    <property type="match status" value="1"/>
</dbReference>